<dbReference type="SUPFAM" id="SSF81383">
    <property type="entry name" value="F-box domain"/>
    <property type="match status" value="1"/>
</dbReference>
<keyword evidence="5" id="KW-1185">Reference proteome</keyword>
<dbReference type="AlphaFoldDB" id="A0A9R1RVP6"/>
<dbReference type="InterPro" id="IPR001810">
    <property type="entry name" value="F-box_dom"/>
</dbReference>
<evidence type="ECO:0008006" key="6">
    <source>
        <dbReference type="Google" id="ProtNLM"/>
    </source>
</evidence>
<reference evidence="4 5" key="1">
    <citation type="submission" date="2017-09" db="EMBL/GenBank/DDBJ databases">
        <authorList>
            <consortium name="International Durum Wheat Genome Sequencing Consortium (IDWGSC)"/>
            <person name="Milanesi L."/>
        </authorList>
    </citation>
    <scope>NUCLEOTIDE SEQUENCE [LARGE SCALE GENOMIC DNA]</scope>
    <source>
        <strain evidence="5">cv. Svevo</strain>
    </source>
</reference>
<evidence type="ECO:0000313" key="5">
    <source>
        <dbReference type="Proteomes" id="UP000324705"/>
    </source>
</evidence>
<dbReference type="Proteomes" id="UP000324705">
    <property type="component" value="Chromosome 3B"/>
</dbReference>
<name>A0A9R1RVP6_TRITD</name>
<evidence type="ECO:0000313" key="4">
    <source>
        <dbReference type="EMBL" id="VAH70877.1"/>
    </source>
</evidence>
<dbReference type="Gene3D" id="1.20.1280.50">
    <property type="match status" value="1"/>
</dbReference>
<feature type="region of interest" description="Disordered" evidence="1">
    <location>
        <begin position="23"/>
        <end position="93"/>
    </location>
</feature>
<feature type="domain" description="F-box protein AT5G49610-like beta-propeller" evidence="3">
    <location>
        <begin position="185"/>
        <end position="438"/>
    </location>
</feature>
<dbReference type="Pfam" id="PF00646">
    <property type="entry name" value="F-box"/>
    <property type="match status" value="1"/>
</dbReference>
<dbReference type="PANTHER" id="PTHR32133">
    <property type="entry name" value="OS07G0120400 PROTEIN"/>
    <property type="match status" value="1"/>
</dbReference>
<feature type="domain" description="F-box" evidence="2">
    <location>
        <begin position="95"/>
        <end position="133"/>
    </location>
</feature>
<dbReference type="EMBL" id="LT934116">
    <property type="protein sequence ID" value="VAH70877.1"/>
    <property type="molecule type" value="Genomic_DNA"/>
</dbReference>
<dbReference type="InterPro" id="IPR056594">
    <property type="entry name" value="AT5G49610-like_b-prop"/>
</dbReference>
<gene>
    <name evidence="4" type="ORF">TRITD_3Bv1G003860</name>
</gene>
<evidence type="ECO:0000259" key="2">
    <source>
        <dbReference type="Pfam" id="PF00646"/>
    </source>
</evidence>
<evidence type="ECO:0000256" key="1">
    <source>
        <dbReference type="SAM" id="MobiDB-lite"/>
    </source>
</evidence>
<protein>
    <recommendedName>
        <fullName evidence="6">F-box domain-containing protein</fullName>
    </recommendedName>
</protein>
<dbReference type="PANTHER" id="PTHR32133:SF266">
    <property type="entry name" value="F-BOX DOMAIN-CONTAINING PROTEIN"/>
    <property type="match status" value="1"/>
</dbReference>
<feature type="compositionally biased region" description="Basic residues" evidence="1">
    <location>
        <begin position="58"/>
        <end position="68"/>
    </location>
</feature>
<proteinExistence type="predicted"/>
<dbReference type="Pfam" id="PF23635">
    <property type="entry name" value="Beta-prop_AT5G49610-like"/>
    <property type="match status" value="1"/>
</dbReference>
<dbReference type="Gramene" id="TRITD3Bv1G003860.2">
    <property type="protein sequence ID" value="TRITD3Bv1G003860.2"/>
    <property type="gene ID" value="TRITD3Bv1G003860"/>
</dbReference>
<evidence type="ECO:0000259" key="3">
    <source>
        <dbReference type="Pfam" id="PF23635"/>
    </source>
</evidence>
<organism evidence="4 5">
    <name type="scientific">Triticum turgidum subsp. durum</name>
    <name type="common">Durum wheat</name>
    <name type="synonym">Triticum durum</name>
    <dbReference type="NCBI Taxonomy" id="4567"/>
    <lineage>
        <taxon>Eukaryota</taxon>
        <taxon>Viridiplantae</taxon>
        <taxon>Streptophyta</taxon>
        <taxon>Embryophyta</taxon>
        <taxon>Tracheophyta</taxon>
        <taxon>Spermatophyta</taxon>
        <taxon>Magnoliopsida</taxon>
        <taxon>Liliopsida</taxon>
        <taxon>Poales</taxon>
        <taxon>Poaceae</taxon>
        <taxon>BOP clade</taxon>
        <taxon>Pooideae</taxon>
        <taxon>Triticodae</taxon>
        <taxon>Triticeae</taxon>
        <taxon>Triticinae</taxon>
        <taxon>Triticum</taxon>
    </lineage>
</organism>
<accession>A0A9R1RVP6</accession>
<dbReference type="InterPro" id="IPR036047">
    <property type="entry name" value="F-box-like_dom_sf"/>
</dbReference>
<sequence>MSHLQRGEGGAGRRCTARLRYQIHASDEGSGPARSRTTRLRPQINTNEDGAGVACNRRSGKRHHRRGMGLRPQNHASEEDDDTSLEPPASLPDSEDMLREILLRLPLDLYSLPRASAVCKQWRGILADPKFLRRFYTHHRKPPLLGFFHCGSTQTPFMPVPVAPAPDRITPGRFSLGHYSNCILIDSRHGRVLVKDLQHQEVVVCDPITSKHHRVPIPPEFNERFFNATVLCAASDQGHVHGSCHLCPFKVVLVSYRENKHPYACVYSSETATWGNVISTVASDDTIFGPCCSTLVDNVLYWPAKKKGDDIVEFDLGTQNLNVIKGPPGMNMNDFDNFHIIDAEDGIVGLVALSRLDLHMWQRKVNCRGVAIWLLQKTVSLRELLKIPSWTMRRIEPLKVVGYDEDADVIFLERHDSVYMVQPKSMQARKLNGISSTYYCYTLASICPLGD</sequence>